<keyword evidence="3" id="KW-0645">Protease</keyword>
<dbReference type="InterPro" id="IPR016125">
    <property type="entry name" value="Peptidase_C15-like"/>
</dbReference>
<keyword evidence="4" id="KW-0378">Hydrolase</keyword>
<evidence type="ECO:0000313" key="8">
    <source>
        <dbReference type="Proteomes" id="UP000012174"/>
    </source>
</evidence>
<dbReference type="SUPFAM" id="SSF53182">
    <property type="entry name" value="Pyrrolidone carboxyl peptidase (pyroglutamate aminopeptidase)"/>
    <property type="match status" value="1"/>
</dbReference>
<feature type="compositionally biased region" description="Basic and acidic residues" evidence="6">
    <location>
        <begin position="267"/>
        <end position="288"/>
    </location>
</feature>
<evidence type="ECO:0000256" key="6">
    <source>
        <dbReference type="SAM" id="MobiDB-lite"/>
    </source>
</evidence>
<evidence type="ECO:0000256" key="3">
    <source>
        <dbReference type="ARBA" id="ARBA00022670"/>
    </source>
</evidence>
<dbReference type="GO" id="GO:0005829">
    <property type="term" value="C:cytosol"/>
    <property type="evidence" value="ECO:0007669"/>
    <property type="project" value="InterPro"/>
</dbReference>
<evidence type="ECO:0000256" key="5">
    <source>
        <dbReference type="ARBA" id="ARBA00022807"/>
    </source>
</evidence>
<dbReference type="EMBL" id="KB707066">
    <property type="protein sequence ID" value="EMR64468.1"/>
    <property type="molecule type" value="Genomic_DNA"/>
</dbReference>
<dbReference type="Pfam" id="PF01470">
    <property type="entry name" value="Peptidase_C15"/>
    <property type="match status" value="1"/>
</dbReference>
<gene>
    <name evidence="7" type="ORF">UCREL1_8578</name>
</gene>
<evidence type="ECO:0000313" key="7">
    <source>
        <dbReference type="EMBL" id="EMR64468.1"/>
    </source>
</evidence>
<evidence type="ECO:0000256" key="2">
    <source>
        <dbReference type="ARBA" id="ARBA00022490"/>
    </source>
</evidence>
<organism evidence="7 8">
    <name type="scientific">Eutypa lata (strain UCR-EL1)</name>
    <name type="common">Grapevine dieback disease fungus</name>
    <name type="synonym">Eutypa armeniacae</name>
    <dbReference type="NCBI Taxonomy" id="1287681"/>
    <lineage>
        <taxon>Eukaryota</taxon>
        <taxon>Fungi</taxon>
        <taxon>Dikarya</taxon>
        <taxon>Ascomycota</taxon>
        <taxon>Pezizomycotina</taxon>
        <taxon>Sordariomycetes</taxon>
        <taxon>Xylariomycetidae</taxon>
        <taxon>Xylariales</taxon>
        <taxon>Diatrypaceae</taxon>
        <taxon>Eutypa</taxon>
    </lineage>
</organism>
<dbReference type="Gene3D" id="3.40.630.20">
    <property type="entry name" value="Peptidase C15, pyroglutamyl peptidase I-like"/>
    <property type="match status" value="1"/>
</dbReference>
<name>M7SJH8_EUTLA</name>
<dbReference type="PANTHER" id="PTHR23402">
    <property type="entry name" value="PROTEASE FAMILY C15 PYROGLUTAMYL-PEPTIDASE I-RELATED"/>
    <property type="match status" value="1"/>
</dbReference>
<dbReference type="PRINTS" id="PR00706">
    <property type="entry name" value="PYROGLUPTASE"/>
</dbReference>
<dbReference type="HOGENOM" id="CLU_525826_0_0_1"/>
<accession>M7SJH8</accession>
<sequence length="518" mass="57060">MPSVASLTKVLVTGFGQFSGIEKNPSWEIVSRLPTTLPNDIEIVIHPEAVPVAYHPVFNLVPQLYAENDFDLVLHIGVAAGRDYFAVEQSSSQSVNQNYGYQNSPDVDNKYFTVAEQTAAWADQSITIETDLDLPQVVELWQNKTSDIAFPPLNDASSAASDATGAAIERRNARAGSLVEVKGMNDFDYAATLDQAATDDVRWSDEVGFYLCGFIYYTGLAELGKTRARDLVFMHVPNLLSDEEIAMGVEVTTELINSLVESWREGKVESDPALEKDSEAKRPSREVSNHPSGQPAPSDCASELSLSTDDVLAHISFDDLKTVFQNVLADADAGSIAKRELLGHAGKALAHSRAQAEKECKAIIDGAERSYGRVMDAAYGLKGMATSDMVPGAMEQYLPRLTALLEQGPLVRGPELAWEAVQGVCECATHEWDGGEPRFQEGEEECDGFHERVDDLLLAICHAQEDQGNTAWLGPERVEDVRKLQQLPQRPCTYRYPKTLKFLGSEATPNPNRRRWHR</sequence>
<dbReference type="InterPro" id="IPR036440">
    <property type="entry name" value="Peptidase_C15-like_sf"/>
</dbReference>
<dbReference type="PANTHER" id="PTHR23402:SF1">
    <property type="entry name" value="PYROGLUTAMYL-PEPTIDASE I"/>
    <property type="match status" value="1"/>
</dbReference>
<dbReference type="GO" id="GO:0016920">
    <property type="term" value="F:pyroglutamyl-peptidase activity"/>
    <property type="evidence" value="ECO:0007669"/>
    <property type="project" value="InterPro"/>
</dbReference>
<dbReference type="KEGG" id="ela:UCREL1_8578"/>
<reference evidence="8" key="1">
    <citation type="journal article" date="2013" name="Genome Announc.">
        <title>Draft genome sequence of the grapevine dieback fungus Eutypa lata UCR-EL1.</title>
        <authorList>
            <person name="Blanco-Ulate B."/>
            <person name="Rolshausen P.E."/>
            <person name="Cantu D."/>
        </authorList>
    </citation>
    <scope>NUCLEOTIDE SEQUENCE [LARGE SCALE GENOMIC DNA]</scope>
    <source>
        <strain evidence="8">UCR-EL1</strain>
    </source>
</reference>
<keyword evidence="5" id="KW-0788">Thiol protease</keyword>
<protein>
    <submittedName>
        <fullName evidence="7">Putative pyroglutamyl peptidase type protein</fullName>
    </submittedName>
</protein>
<feature type="region of interest" description="Disordered" evidence="6">
    <location>
        <begin position="267"/>
        <end position="301"/>
    </location>
</feature>
<dbReference type="STRING" id="1287681.M7SJH8"/>
<dbReference type="AlphaFoldDB" id="M7SJH8"/>
<keyword evidence="2" id="KW-0963">Cytoplasm</keyword>
<dbReference type="GO" id="GO:0006508">
    <property type="term" value="P:proteolysis"/>
    <property type="evidence" value="ECO:0007669"/>
    <property type="project" value="UniProtKB-KW"/>
</dbReference>
<dbReference type="OrthoDB" id="407146at2759"/>
<dbReference type="eggNOG" id="KOG4755">
    <property type="taxonomic scope" value="Eukaryota"/>
</dbReference>
<keyword evidence="8" id="KW-1185">Reference proteome</keyword>
<comment type="similarity">
    <text evidence="1">Belongs to the peptidase C15 family.</text>
</comment>
<dbReference type="InterPro" id="IPR000816">
    <property type="entry name" value="Peptidase_C15"/>
</dbReference>
<dbReference type="Proteomes" id="UP000012174">
    <property type="component" value="Unassembled WGS sequence"/>
</dbReference>
<proteinExistence type="inferred from homology"/>
<evidence type="ECO:0000256" key="1">
    <source>
        <dbReference type="ARBA" id="ARBA00006641"/>
    </source>
</evidence>
<evidence type="ECO:0000256" key="4">
    <source>
        <dbReference type="ARBA" id="ARBA00022801"/>
    </source>
</evidence>